<gene>
    <name evidence="2" type="ORF">F444_17294</name>
</gene>
<organism evidence="2 3">
    <name type="scientific">Phytophthora nicotianae P1976</name>
    <dbReference type="NCBI Taxonomy" id="1317066"/>
    <lineage>
        <taxon>Eukaryota</taxon>
        <taxon>Sar</taxon>
        <taxon>Stramenopiles</taxon>
        <taxon>Oomycota</taxon>
        <taxon>Peronosporomycetes</taxon>
        <taxon>Peronosporales</taxon>
        <taxon>Peronosporaceae</taxon>
        <taxon>Phytophthora</taxon>
    </lineage>
</organism>
<dbReference type="Proteomes" id="UP000028582">
    <property type="component" value="Unassembled WGS sequence"/>
</dbReference>
<dbReference type="EMBL" id="ANJA01003190">
    <property type="protein sequence ID" value="ETO65396.1"/>
    <property type="molecule type" value="Genomic_DNA"/>
</dbReference>
<accession>A0A080ZFI5</accession>
<feature type="region of interest" description="Disordered" evidence="1">
    <location>
        <begin position="1"/>
        <end position="29"/>
    </location>
</feature>
<evidence type="ECO:0000313" key="2">
    <source>
        <dbReference type="EMBL" id="ETO65396.1"/>
    </source>
</evidence>
<comment type="caution">
    <text evidence="2">The sequence shown here is derived from an EMBL/GenBank/DDBJ whole genome shotgun (WGS) entry which is preliminary data.</text>
</comment>
<evidence type="ECO:0000256" key="1">
    <source>
        <dbReference type="SAM" id="MobiDB-lite"/>
    </source>
</evidence>
<name>A0A080ZFI5_PHYNI</name>
<dbReference type="OrthoDB" id="102144at2759"/>
<proteinExistence type="predicted"/>
<sequence length="158" mass="18258">MNQDLEYDDEEQKWEQEELTGLEEDEVEEASSRYRAYIPQLMDIQQMRALRTALDRSEMQILQQGHLKEYVPRKPASSKLRQWYGLPRNHRGINRPIMSAGPSSRIESLNADSKLCERPATSSRSASTGVKTKEFAMIMKRETRQARGDCTTSDSMRS</sequence>
<reference evidence="2 3" key="1">
    <citation type="submission" date="2013-11" db="EMBL/GenBank/DDBJ databases">
        <title>The Genome Sequence of Phytophthora parasitica P1976.</title>
        <authorList>
            <consortium name="The Broad Institute Genomics Platform"/>
            <person name="Russ C."/>
            <person name="Tyler B."/>
            <person name="Panabieres F."/>
            <person name="Shan W."/>
            <person name="Tripathy S."/>
            <person name="Grunwald N."/>
            <person name="Machado M."/>
            <person name="Johnson C.S."/>
            <person name="Walker B."/>
            <person name="Young S."/>
            <person name="Zeng Q."/>
            <person name="Gargeya S."/>
            <person name="Fitzgerald M."/>
            <person name="Haas B."/>
            <person name="Abouelleil A."/>
            <person name="Allen A.W."/>
            <person name="Alvarado L."/>
            <person name="Arachchi H.M."/>
            <person name="Berlin A.M."/>
            <person name="Chapman S.B."/>
            <person name="Gainer-Dewar J."/>
            <person name="Goldberg J."/>
            <person name="Griggs A."/>
            <person name="Gujja S."/>
            <person name="Hansen M."/>
            <person name="Howarth C."/>
            <person name="Imamovic A."/>
            <person name="Ireland A."/>
            <person name="Larimer J."/>
            <person name="McCowan C."/>
            <person name="Murphy C."/>
            <person name="Pearson M."/>
            <person name="Poon T.W."/>
            <person name="Priest M."/>
            <person name="Roberts A."/>
            <person name="Saif S."/>
            <person name="Shea T."/>
            <person name="Sisk P."/>
            <person name="Sykes S."/>
            <person name="Wortman J."/>
            <person name="Nusbaum C."/>
            <person name="Birren B."/>
        </authorList>
    </citation>
    <scope>NUCLEOTIDE SEQUENCE [LARGE SCALE GENOMIC DNA]</scope>
    <source>
        <strain evidence="2 3">P1976</strain>
    </source>
</reference>
<dbReference type="AlphaFoldDB" id="A0A080ZFI5"/>
<feature type="region of interest" description="Disordered" evidence="1">
    <location>
        <begin position="113"/>
        <end position="158"/>
    </location>
</feature>
<evidence type="ECO:0000313" key="3">
    <source>
        <dbReference type="Proteomes" id="UP000028582"/>
    </source>
</evidence>
<protein>
    <submittedName>
        <fullName evidence="2">Uncharacterized protein</fullName>
    </submittedName>
</protein>
<feature type="compositionally biased region" description="Basic and acidic residues" evidence="1">
    <location>
        <begin position="131"/>
        <end position="147"/>
    </location>
</feature>
<feature type="compositionally biased region" description="Polar residues" evidence="1">
    <location>
        <begin position="120"/>
        <end position="130"/>
    </location>
</feature>